<dbReference type="InterPro" id="IPR043519">
    <property type="entry name" value="NT_sf"/>
</dbReference>
<evidence type="ECO:0000313" key="3">
    <source>
        <dbReference type="Proteomes" id="UP001225788"/>
    </source>
</evidence>
<name>A0ABY9K8V5_9HYPH</name>
<evidence type="ECO:0000313" key="2">
    <source>
        <dbReference type="EMBL" id="WLS04413.1"/>
    </source>
</evidence>
<feature type="domain" description="RelA/SpoT" evidence="1">
    <location>
        <begin position="66"/>
        <end position="204"/>
    </location>
</feature>
<keyword evidence="3" id="KW-1185">Reference proteome</keyword>
<evidence type="ECO:0000259" key="1">
    <source>
        <dbReference type="SMART" id="SM00954"/>
    </source>
</evidence>
<dbReference type="PANTHER" id="PTHR47837">
    <property type="entry name" value="GTP PYROPHOSPHOKINASE YJBM"/>
    <property type="match status" value="1"/>
</dbReference>
<dbReference type="Proteomes" id="UP001225788">
    <property type="component" value="Chromosome"/>
</dbReference>
<dbReference type="InterPro" id="IPR052366">
    <property type="entry name" value="GTP_Pyrophosphokinase"/>
</dbReference>
<sequence length="353" mass="40924">MAYPEPPSSKSAVKRAGEAVAENRATSDDIALIDQWRASHGYVINTFQAWLKGHIGRQPFYIEFAQRLKRRNTVLDKLQRRSSAGGALIADVSAMHDFAGCRLIFDDIDDLRNFRGYMHSPQVMRNVEHQLRHEPDKYDYIEHPKFTGYRGIHDVYRHFPRGSVRRQEKKPWDGLLVELQYRTRAQHAWATAVEISDLLDGERTKFELDSSERGRFFAIASEIIARRHEKLTKAFIEIPTKNLQDELQEIENKLGILRRLQLLKQFEDESSLQNHNVLNIYRLDDGSLELEIIPFRTAAPAIEKANELEASKESINAVYVRSDNPKQLRSAYRNYFNDPIDFVKIIQSEGNLD</sequence>
<dbReference type="Pfam" id="PF04607">
    <property type="entry name" value="RelA_SpoT"/>
    <property type="match status" value="1"/>
</dbReference>
<dbReference type="RefSeq" id="WP_306160416.1">
    <property type="nucleotide sequence ID" value="NZ_CP132314.1"/>
</dbReference>
<organism evidence="2 3">
    <name type="scientific">Shinella oryzae</name>
    <dbReference type="NCBI Taxonomy" id="2871820"/>
    <lineage>
        <taxon>Bacteria</taxon>
        <taxon>Pseudomonadati</taxon>
        <taxon>Pseudomonadota</taxon>
        <taxon>Alphaproteobacteria</taxon>
        <taxon>Hyphomicrobiales</taxon>
        <taxon>Rhizobiaceae</taxon>
        <taxon>Shinella</taxon>
    </lineage>
</organism>
<dbReference type="EMBL" id="CP132314">
    <property type="protein sequence ID" value="WLS04413.1"/>
    <property type="molecule type" value="Genomic_DNA"/>
</dbReference>
<gene>
    <name evidence="2" type="ORF">Q9315_07340</name>
</gene>
<dbReference type="InterPro" id="IPR007685">
    <property type="entry name" value="RelA_SpoT"/>
</dbReference>
<dbReference type="SMART" id="SM00954">
    <property type="entry name" value="RelA_SpoT"/>
    <property type="match status" value="1"/>
</dbReference>
<protein>
    <submittedName>
        <fullName evidence="2">RelA/SpoT domain-containing protein</fullName>
    </submittedName>
</protein>
<accession>A0ABY9K8V5</accession>
<proteinExistence type="predicted"/>
<dbReference type="PANTHER" id="PTHR47837:SF1">
    <property type="entry name" value="GTP PYROPHOSPHOKINASE YJBM"/>
    <property type="match status" value="1"/>
</dbReference>
<dbReference type="Gene3D" id="3.30.460.10">
    <property type="entry name" value="Beta Polymerase, domain 2"/>
    <property type="match status" value="1"/>
</dbReference>
<dbReference type="CDD" id="cd05399">
    <property type="entry name" value="NT_Rel-Spo_like"/>
    <property type="match status" value="1"/>
</dbReference>
<dbReference type="SUPFAM" id="SSF81301">
    <property type="entry name" value="Nucleotidyltransferase"/>
    <property type="match status" value="1"/>
</dbReference>
<reference evidence="2 3" key="1">
    <citation type="submission" date="2023-08" db="EMBL/GenBank/DDBJ databases">
        <title>Pathogen: clinical or host-associated sample.</title>
        <authorList>
            <person name="Hergert J."/>
            <person name="Casey R."/>
            <person name="Wagner J."/>
            <person name="Young E.L."/>
            <person name="Oakeson K.F."/>
        </authorList>
    </citation>
    <scope>NUCLEOTIDE SEQUENCE [LARGE SCALE GENOMIC DNA]</scope>
    <source>
        <strain evidence="2 3">UPHL-collab-2</strain>
    </source>
</reference>